<dbReference type="PROSITE" id="PS01359">
    <property type="entry name" value="ZF_PHD_1"/>
    <property type="match status" value="1"/>
</dbReference>
<evidence type="ECO:0000256" key="4">
    <source>
        <dbReference type="ARBA" id="ARBA00023125"/>
    </source>
</evidence>
<gene>
    <name evidence="10" type="ORF">KVT40_000184</name>
</gene>
<proteinExistence type="predicted"/>
<dbReference type="InterPro" id="IPR019787">
    <property type="entry name" value="Znf_PHD-finger"/>
</dbReference>
<dbReference type="Pfam" id="PF00628">
    <property type="entry name" value="PHD"/>
    <property type="match status" value="1"/>
</dbReference>
<dbReference type="Gene3D" id="1.10.10.10">
    <property type="entry name" value="Winged helix-like DNA-binding domain superfamily/Winged helix DNA-binding domain"/>
    <property type="match status" value="1"/>
</dbReference>
<dbReference type="SMART" id="SM00339">
    <property type="entry name" value="FH"/>
    <property type="match status" value="1"/>
</dbReference>
<dbReference type="InterPro" id="IPR036390">
    <property type="entry name" value="WH_DNA-bd_sf"/>
</dbReference>
<evidence type="ECO:0000313" key="10">
    <source>
        <dbReference type="EMBL" id="KAG8631044.1"/>
    </source>
</evidence>
<dbReference type="SUPFAM" id="SSF57903">
    <property type="entry name" value="FYVE/PHD zinc finger"/>
    <property type="match status" value="1"/>
</dbReference>
<dbReference type="InterPro" id="IPR019786">
    <property type="entry name" value="Zinc_finger_PHD-type_CS"/>
</dbReference>
<dbReference type="InterPro" id="IPR011011">
    <property type="entry name" value="Znf_FYVE_PHD"/>
</dbReference>
<dbReference type="EMBL" id="JAESVG020000001">
    <property type="protein sequence ID" value="KAG8631044.1"/>
    <property type="molecule type" value="Genomic_DNA"/>
</dbReference>
<evidence type="ECO:0000259" key="9">
    <source>
        <dbReference type="PROSITE" id="PS50039"/>
    </source>
</evidence>
<dbReference type="OrthoDB" id="5431456at2759"/>
<dbReference type="CDD" id="cd15489">
    <property type="entry name" value="PHD_SF"/>
    <property type="match status" value="1"/>
</dbReference>
<dbReference type="InterPro" id="IPR013083">
    <property type="entry name" value="Znf_RING/FYVE/PHD"/>
</dbReference>
<keyword evidence="4 5" id="KW-0238">DNA-binding</keyword>
<dbReference type="AlphaFoldDB" id="A0A8K0L9L7"/>
<feature type="compositionally biased region" description="Low complexity" evidence="7">
    <location>
        <begin position="24"/>
        <end position="39"/>
    </location>
</feature>
<evidence type="ECO:0000259" key="8">
    <source>
        <dbReference type="PROSITE" id="PS50016"/>
    </source>
</evidence>
<feature type="compositionally biased region" description="Polar residues" evidence="7">
    <location>
        <begin position="375"/>
        <end position="392"/>
    </location>
</feature>
<feature type="domain" description="PHD-type" evidence="8">
    <location>
        <begin position="43"/>
        <end position="95"/>
    </location>
</feature>
<dbReference type="GO" id="GO:0005634">
    <property type="term" value="C:nucleus"/>
    <property type="evidence" value="ECO:0007669"/>
    <property type="project" value="UniProtKB-SubCell"/>
</dbReference>
<comment type="subcellular location">
    <subcellularLocation>
        <location evidence="5">Nucleus</location>
    </subcellularLocation>
</comment>
<feature type="compositionally biased region" description="Polar residues" evidence="7">
    <location>
        <begin position="13"/>
        <end position="23"/>
    </location>
</feature>
<reference evidence="10" key="1">
    <citation type="submission" date="2021-07" db="EMBL/GenBank/DDBJ databases">
        <title>Elsinoe batatas strain:CRI-CJ2 Genome sequencing and assembly.</title>
        <authorList>
            <person name="Huang L."/>
        </authorList>
    </citation>
    <scope>NUCLEOTIDE SEQUENCE</scope>
    <source>
        <strain evidence="10">CRI-CJ2</strain>
    </source>
</reference>
<keyword evidence="2 6" id="KW-0863">Zinc-finger</keyword>
<feature type="compositionally biased region" description="Polar residues" evidence="7">
    <location>
        <begin position="113"/>
        <end position="130"/>
    </location>
</feature>
<feature type="compositionally biased region" description="Polar residues" evidence="7">
    <location>
        <begin position="212"/>
        <end position="228"/>
    </location>
</feature>
<keyword evidence="3" id="KW-0862">Zinc</keyword>
<dbReference type="Gene3D" id="3.30.40.10">
    <property type="entry name" value="Zinc/RING finger domain, C3HC4 (zinc finger)"/>
    <property type="match status" value="1"/>
</dbReference>
<feature type="DNA-binding region" description="Fork-head" evidence="5">
    <location>
        <begin position="258"/>
        <end position="373"/>
    </location>
</feature>
<sequence length="750" mass="80869">MQFTAINKGPSPAVQSSRQGPQDSSSVTGVSVASGSSRSSTRKRECERCKKAQPLDDKLLVNCADCQRCFHKACVNPRDDLGKDGRWRCRKCTDRLRQPNSRIPPGHGADTTGPRSKQVTGSTSASTPPIASNVLDAGSSNNVQLKAVTEQQAIAESRTELPQELGRKDSHFSFQADDKQPEPVLSMHGSITTPPRVYGSPELGESAGLLRTNRSTPLSDVGTSTPQLGTGGTPVFGTDQAPAVPVHTPHPDAVPGERSTLSRVILIGMALLEAPGHRLQAQSIHEWIGRHIPGYHKSDKQMHNGVSNALSTRSRGANPLFEKQDPDGPGKPSWWAIKPGMEHKFKPWDHEKKCILGGGDETSMAPQKRKRQRLDQSFGTVTSDVTNESPSTADERNRLMIRLKLPRKSDAMITDAEMDVANEDNGEADPEDRRASSESSTTGSAPLKGASVQSPAMIPDEASKRDRSLSPFSSLIFRPPPRQTDGVGITADASKAPGILRTPQVSNTLEELAVPTQSTNKLGTSDILTLASTAPLVPNVSLANANQLSHDIGTQTDLLTDTSTGNINMLDGITNAANSNDHASASDAEYEARVLASITAKSQNFSVMNLSESLPASDTFNHIPQSVIEARPTKKQRMRMPGNEHISRLGHNTAVDRYKAICEHLGRKGGGDGSENEQGNEYGVADVDFENSQPTQCESLEELVEMPESVVPMLYDQQLVFTDGAKNKNARGRAGRAKNIYRIGANVLHR</sequence>
<dbReference type="InterPro" id="IPR001965">
    <property type="entry name" value="Znf_PHD"/>
</dbReference>
<comment type="caution">
    <text evidence="10">The sequence shown here is derived from an EMBL/GenBank/DDBJ whole genome shotgun (WGS) entry which is preliminary data.</text>
</comment>
<evidence type="ECO:0000313" key="11">
    <source>
        <dbReference type="Proteomes" id="UP000809789"/>
    </source>
</evidence>
<feature type="compositionally biased region" description="Acidic residues" evidence="7">
    <location>
        <begin position="419"/>
        <end position="430"/>
    </location>
</feature>
<organism evidence="10 11">
    <name type="scientific">Elsinoe batatas</name>
    <dbReference type="NCBI Taxonomy" id="2601811"/>
    <lineage>
        <taxon>Eukaryota</taxon>
        <taxon>Fungi</taxon>
        <taxon>Dikarya</taxon>
        <taxon>Ascomycota</taxon>
        <taxon>Pezizomycotina</taxon>
        <taxon>Dothideomycetes</taxon>
        <taxon>Dothideomycetidae</taxon>
        <taxon>Myriangiales</taxon>
        <taxon>Elsinoaceae</taxon>
        <taxon>Elsinoe</taxon>
    </lineage>
</organism>
<dbReference type="Pfam" id="PF00250">
    <property type="entry name" value="Forkhead"/>
    <property type="match status" value="1"/>
</dbReference>
<evidence type="ECO:0000256" key="7">
    <source>
        <dbReference type="SAM" id="MobiDB-lite"/>
    </source>
</evidence>
<evidence type="ECO:0000256" key="1">
    <source>
        <dbReference type="ARBA" id="ARBA00022723"/>
    </source>
</evidence>
<dbReference type="SUPFAM" id="SSF46785">
    <property type="entry name" value="Winged helix' DNA-binding domain"/>
    <property type="match status" value="1"/>
</dbReference>
<dbReference type="GO" id="GO:0008270">
    <property type="term" value="F:zinc ion binding"/>
    <property type="evidence" value="ECO:0007669"/>
    <property type="project" value="UniProtKB-KW"/>
</dbReference>
<evidence type="ECO:0000256" key="3">
    <source>
        <dbReference type="ARBA" id="ARBA00022833"/>
    </source>
</evidence>
<feature type="region of interest" description="Disordered" evidence="7">
    <location>
        <begin position="1"/>
        <end position="48"/>
    </location>
</feature>
<feature type="region of interest" description="Disordered" evidence="7">
    <location>
        <begin position="354"/>
        <end position="400"/>
    </location>
</feature>
<dbReference type="Proteomes" id="UP000809789">
    <property type="component" value="Unassembled WGS sequence"/>
</dbReference>
<evidence type="ECO:0000256" key="6">
    <source>
        <dbReference type="PROSITE-ProRule" id="PRU00146"/>
    </source>
</evidence>
<feature type="region of interest" description="Disordered" evidence="7">
    <location>
        <begin position="211"/>
        <end position="232"/>
    </location>
</feature>
<evidence type="ECO:0000256" key="2">
    <source>
        <dbReference type="ARBA" id="ARBA00022771"/>
    </source>
</evidence>
<dbReference type="GO" id="GO:0003700">
    <property type="term" value="F:DNA-binding transcription factor activity"/>
    <property type="evidence" value="ECO:0007669"/>
    <property type="project" value="InterPro"/>
</dbReference>
<evidence type="ECO:0000256" key="5">
    <source>
        <dbReference type="PROSITE-ProRule" id="PRU00089"/>
    </source>
</evidence>
<accession>A0A8K0L9L7</accession>
<protein>
    <submittedName>
        <fullName evidence="10">Uncharacterized protein</fullName>
    </submittedName>
</protein>
<feature type="region of interest" description="Disordered" evidence="7">
    <location>
        <begin position="419"/>
        <end position="488"/>
    </location>
</feature>
<dbReference type="PROSITE" id="PS50016">
    <property type="entry name" value="ZF_PHD_2"/>
    <property type="match status" value="1"/>
</dbReference>
<feature type="region of interest" description="Disordered" evidence="7">
    <location>
        <begin position="96"/>
        <end position="138"/>
    </location>
</feature>
<dbReference type="GO" id="GO:0043565">
    <property type="term" value="F:sequence-specific DNA binding"/>
    <property type="evidence" value="ECO:0007669"/>
    <property type="project" value="InterPro"/>
</dbReference>
<keyword evidence="11" id="KW-1185">Reference proteome</keyword>
<keyword evidence="1" id="KW-0479">Metal-binding</keyword>
<dbReference type="InterPro" id="IPR001766">
    <property type="entry name" value="Fork_head_dom"/>
</dbReference>
<dbReference type="SMART" id="SM00249">
    <property type="entry name" value="PHD"/>
    <property type="match status" value="1"/>
</dbReference>
<name>A0A8K0L9L7_9PEZI</name>
<keyword evidence="5" id="KW-0539">Nucleus</keyword>
<dbReference type="PROSITE" id="PS50039">
    <property type="entry name" value="FORK_HEAD_3"/>
    <property type="match status" value="1"/>
</dbReference>
<dbReference type="InterPro" id="IPR036388">
    <property type="entry name" value="WH-like_DNA-bd_sf"/>
</dbReference>
<feature type="domain" description="Fork-head" evidence="9">
    <location>
        <begin position="258"/>
        <end position="373"/>
    </location>
</feature>